<proteinExistence type="predicted"/>
<evidence type="ECO:0000313" key="2">
    <source>
        <dbReference type="EMBL" id="MDM5285659.1"/>
    </source>
</evidence>
<dbReference type="InterPro" id="IPR001387">
    <property type="entry name" value="Cro/C1-type_HTH"/>
</dbReference>
<organism evidence="2 3">
    <name type="scientific">Peribacillus frigoritolerans</name>
    <dbReference type="NCBI Taxonomy" id="450367"/>
    <lineage>
        <taxon>Bacteria</taxon>
        <taxon>Bacillati</taxon>
        <taxon>Bacillota</taxon>
        <taxon>Bacilli</taxon>
        <taxon>Bacillales</taxon>
        <taxon>Bacillaceae</taxon>
        <taxon>Peribacillus</taxon>
    </lineage>
</organism>
<feature type="domain" description="HTH cro/C1-type" evidence="1">
    <location>
        <begin position="8"/>
        <end position="62"/>
    </location>
</feature>
<gene>
    <name evidence="2" type="ORF">QUF85_20485</name>
</gene>
<dbReference type="CDD" id="cd00093">
    <property type="entry name" value="HTH_XRE"/>
    <property type="match status" value="1"/>
</dbReference>
<evidence type="ECO:0000313" key="3">
    <source>
        <dbReference type="Proteomes" id="UP001238973"/>
    </source>
</evidence>
<dbReference type="Pfam" id="PF13560">
    <property type="entry name" value="HTH_31"/>
    <property type="match status" value="1"/>
</dbReference>
<dbReference type="RefSeq" id="WP_289350554.1">
    <property type="nucleotide sequence ID" value="NZ_JAUCFI010000003.1"/>
</dbReference>
<accession>A0AAJ1VCC6</accession>
<dbReference type="PROSITE" id="PS50943">
    <property type="entry name" value="HTH_CROC1"/>
    <property type="match status" value="1"/>
</dbReference>
<dbReference type="GO" id="GO:0003677">
    <property type="term" value="F:DNA binding"/>
    <property type="evidence" value="ECO:0007669"/>
    <property type="project" value="InterPro"/>
</dbReference>
<protein>
    <submittedName>
        <fullName evidence="2">Helix-turn-helix transcriptional regulator</fullName>
    </submittedName>
</protein>
<dbReference type="SMART" id="SM00530">
    <property type="entry name" value="HTH_XRE"/>
    <property type="match status" value="1"/>
</dbReference>
<dbReference type="Gene3D" id="1.10.260.40">
    <property type="entry name" value="lambda repressor-like DNA-binding domains"/>
    <property type="match status" value="1"/>
</dbReference>
<dbReference type="EMBL" id="JAUCFI010000003">
    <property type="protein sequence ID" value="MDM5285659.1"/>
    <property type="molecule type" value="Genomic_DNA"/>
</dbReference>
<sequence length="87" mass="10244">MQLSNELLKLFRNILRVTIRDVSEKTGYSEAAISRYETGDRKIPEEFAKRFYDNFSIEPGLRTDVILLNAAVRNIQKTNAIKKRRRR</sequence>
<dbReference type="Proteomes" id="UP001238973">
    <property type="component" value="Unassembled WGS sequence"/>
</dbReference>
<dbReference type="InterPro" id="IPR010982">
    <property type="entry name" value="Lambda_DNA-bd_dom_sf"/>
</dbReference>
<evidence type="ECO:0000259" key="1">
    <source>
        <dbReference type="PROSITE" id="PS50943"/>
    </source>
</evidence>
<dbReference type="AlphaFoldDB" id="A0AAJ1VCC6"/>
<comment type="caution">
    <text evidence="2">The sequence shown here is derived from an EMBL/GenBank/DDBJ whole genome shotgun (WGS) entry which is preliminary data.</text>
</comment>
<name>A0AAJ1VCC6_9BACI</name>
<reference evidence="2" key="1">
    <citation type="submission" date="2023-06" db="EMBL/GenBank/DDBJ databases">
        <title>Comparative genomics of Bacillaceae isolates and their secondary metabolite potential.</title>
        <authorList>
            <person name="Song L."/>
            <person name="Nielsen L.J."/>
            <person name="Mohite O."/>
            <person name="Xu X."/>
            <person name="Weber T."/>
            <person name="Kovacs A.T."/>
        </authorList>
    </citation>
    <scope>NUCLEOTIDE SEQUENCE</scope>
    <source>
        <strain evidence="2">G1S1</strain>
    </source>
</reference>
<dbReference type="SUPFAM" id="SSF47413">
    <property type="entry name" value="lambda repressor-like DNA-binding domains"/>
    <property type="match status" value="1"/>
</dbReference>